<reference evidence="1" key="2">
    <citation type="journal article" date="2015" name="Fish Shellfish Immunol.">
        <title>Early steps in the European eel (Anguilla anguilla)-Vibrio vulnificus interaction in the gills: Role of the RtxA13 toxin.</title>
        <authorList>
            <person name="Callol A."/>
            <person name="Pajuelo D."/>
            <person name="Ebbesson L."/>
            <person name="Teles M."/>
            <person name="MacKenzie S."/>
            <person name="Amaro C."/>
        </authorList>
    </citation>
    <scope>NUCLEOTIDE SEQUENCE</scope>
</reference>
<dbReference type="AlphaFoldDB" id="A0A0E9RSA4"/>
<protein>
    <submittedName>
        <fullName evidence="1">Uncharacterized protein</fullName>
    </submittedName>
</protein>
<evidence type="ECO:0000313" key="1">
    <source>
        <dbReference type="EMBL" id="JAH32066.1"/>
    </source>
</evidence>
<proteinExistence type="predicted"/>
<accession>A0A0E9RSA4</accession>
<dbReference type="EMBL" id="GBXM01076511">
    <property type="protein sequence ID" value="JAH32066.1"/>
    <property type="molecule type" value="Transcribed_RNA"/>
</dbReference>
<name>A0A0E9RSA4_ANGAN</name>
<sequence>MFCINVSSESIMHHAGEFKSRQYNDLNKTFSILPLDGSRVLFRLIGLQSLHVGDVKSCGVGCL</sequence>
<reference evidence="1" key="1">
    <citation type="submission" date="2014-11" db="EMBL/GenBank/DDBJ databases">
        <authorList>
            <person name="Amaro Gonzalez C."/>
        </authorList>
    </citation>
    <scope>NUCLEOTIDE SEQUENCE</scope>
</reference>
<organism evidence="1">
    <name type="scientific">Anguilla anguilla</name>
    <name type="common">European freshwater eel</name>
    <name type="synonym">Muraena anguilla</name>
    <dbReference type="NCBI Taxonomy" id="7936"/>
    <lineage>
        <taxon>Eukaryota</taxon>
        <taxon>Metazoa</taxon>
        <taxon>Chordata</taxon>
        <taxon>Craniata</taxon>
        <taxon>Vertebrata</taxon>
        <taxon>Euteleostomi</taxon>
        <taxon>Actinopterygii</taxon>
        <taxon>Neopterygii</taxon>
        <taxon>Teleostei</taxon>
        <taxon>Anguilliformes</taxon>
        <taxon>Anguillidae</taxon>
        <taxon>Anguilla</taxon>
    </lineage>
</organism>